<protein>
    <submittedName>
        <fullName evidence="1">Uncharacterized protein</fullName>
    </submittedName>
</protein>
<evidence type="ECO:0000313" key="1">
    <source>
        <dbReference type="EMBL" id="ERN52844.1"/>
    </source>
</evidence>
<dbReference type="AlphaFoldDB" id="U6SMC5"/>
<proteinExistence type="predicted"/>
<sequence>MRLLFLISWKLFEALKRDEVVGMKENRSNWVKKDQLDTPLCEIFEDVRTTGTVRHYVTTAERILGLKPKRLDRMRYVEMNRYIDSLDEKIKAAAE</sequence>
<accession>U6SMC5</accession>
<dbReference type="PATRIC" id="fig|1188261.3.peg.2270"/>
<organism evidence="1 2">
    <name type="scientific">Alkalihalophilus marmarensis DSM 21297</name>
    <dbReference type="NCBI Taxonomy" id="1188261"/>
    <lineage>
        <taxon>Bacteria</taxon>
        <taxon>Bacillati</taxon>
        <taxon>Bacillota</taxon>
        <taxon>Bacilli</taxon>
        <taxon>Bacillales</taxon>
        <taxon>Bacillaceae</taxon>
        <taxon>Alkalihalophilus</taxon>
    </lineage>
</organism>
<dbReference type="EMBL" id="ATAE01000031">
    <property type="protein sequence ID" value="ERN52844.1"/>
    <property type="molecule type" value="Genomic_DNA"/>
</dbReference>
<comment type="caution">
    <text evidence="1">The sequence shown here is derived from an EMBL/GenBank/DDBJ whole genome shotgun (WGS) entry which is preliminary data.</text>
</comment>
<dbReference type="Proteomes" id="UP000017170">
    <property type="component" value="Unassembled WGS sequence"/>
</dbReference>
<keyword evidence="2" id="KW-1185">Reference proteome</keyword>
<name>U6SMC5_9BACI</name>
<reference evidence="1 2" key="1">
    <citation type="journal article" date="2013" name="Genome Announc.">
        <title>Genome Sequence of the Extreme Obligate Alkaliphile Bacillus marmarensis Strain DSM 21297.</title>
        <authorList>
            <person name="Wernick D.G."/>
            <person name="Choi K.Y."/>
            <person name="Tat C.A."/>
            <person name="Lafontaine Rivera J.G."/>
            <person name="Liao J.C."/>
        </authorList>
    </citation>
    <scope>NUCLEOTIDE SEQUENCE [LARGE SCALE GENOMIC DNA]</scope>
    <source>
        <strain evidence="1 2">DSM 21297</strain>
    </source>
</reference>
<evidence type="ECO:0000313" key="2">
    <source>
        <dbReference type="Proteomes" id="UP000017170"/>
    </source>
</evidence>
<gene>
    <name evidence="1" type="ORF">A33I_14225</name>
</gene>